<proteinExistence type="predicted"/>
<evidence type="ECO:0000256" key="1">
    <source>
        <dbReference type="SAM" id="MobiDB-lite"/>
    </source>
</evidence>
<dbReference type="RefSeq" id="WP_223406760.1">
    <property type="nucleotide sequence ID" value="NZ_JAGSHT010000013.1"/>
</dbReference>
<sequence length="276" mass="29803">MDIARALDTEHLISIGHYQRLPSPDRPTSLQCAGTLSTGQPCQGLVFARALTSRVLAPHFASRNHGPGCDKAAIEHGPTDFVDDDETIHQAASSTRTIVLTPTTPEEGTPAAGRPHNATPGRDTRTHRHPVAGSPSLGGERRATLRSALRILIGRGFRDGARIRWAGTEVDATRFFIHLDSMDASETAIRGYWGLVDRAERFRRTGAVHLHSRIGALVVIHRDIVDEVLGFHGGDLAALHGQYVLATSPVRTSAAGRPYVLVTETSAFATWSPPAR</sequence>
<dbReference type="EMBL" id="JAGSHT010000013">
    <property type="protein sequence ID" value="MBZ2197189.1"/>
    <property type="molecule type" value="Genomic_DNA"/>
</dbReference>
<feature type="compositionally biased region" description="Low complexity" evidence="1">
    <location>
        <begin position="101"/>
        <end position="113"/>
    </location>
</feature>
<reference evidence="2 3" key="1">
    <citation type="submission" date="2021-04" db="EMBL/GenBank/DDBJ databases">
        <title>Ruania sp. nov., isolated from sandy soil of mangrove forest.</title>
        <authorList>
            <person name="Ge X."/>
            <person name="Huang R."/>
            <person name="Liu W."/>
        </authorList>
    </citation>
    <scope>NUCLEOTIDE SEQUENCE [LARGE SCALE GENOMIC DNA]</scope>
    <source>
        <strain evidence="2 3">N2-46</strain>
    </source>
</reference>
<feature type="region of interest" description="Disordered" evidence="1">
    <location>
        <begin position="101"/>
        <end position="139"/>
    </location>
</feature>
<organism evidence="2 3">
    <name type="scientific">Occultella gossypii</name>
    <dbReference type="NCBI Taxonomy" id="2800820"/>
    <lineage>
        <taxon>Bacteria</taxon>
        <taxon>Bacillati</taxon>
        <taxon>Actinomycetota</taxon>
        <taxon>Actinomycetes</taxon>
        <taxon>Micrococcales</taxon>
        <taxon>Ruaniaceae</taxon>
        <taxon>Occultella</taxon>
    </lineage>
</organism>
<evidence type="ECO:0000313" key="3">
    <source>
        <dbReference type="Proteomes" id="UP000826651"/>
    </source>
</evidence>
<gene>
    <name evidence="2" type="ORF">KCQ71_13570</name>
</gene>
<keyword evidence="3" id="KW-1185">Reference proteome</keyword>
<accession>A0ABS7SA19</accession>
<comment type="caution">
    <text evidence="2">The sequence shown here is derived from an EMBL/GenBank/DDBJ whole genome shotgun (WGS) entry which is preliminary data.</text>
</comment>
<evidence type="ECO:0000313" key="2">
    <source>
        <dbReference type="EMBL" id="MBZ2197189.1"/>
    </source>
</evidence>
<name>A0ABS7SA19_9MICO</name>
<dbReference type="Proteomes" id="UP000826651">
    <property type="component" value="Unassembled WGS sequence"/>
</dbReference>
<protein>
    <submittedName>
        <fullName evidence="2">Uncharacterized protein</fullName>
    </submittedName>
</protein>